<protein>
    <submittedName>
        <fullName evidence="1">Uncharacterized protein</fullName>
    </submittedName>
</protein>
<reference evidence="1 2" key="1">
    <citation type="submission" date="2015-01" db="EMBL/GenBank/DDBJ databases">
        <title>Evolution of Trichinella species and genotypes.</title>
        <authorList>
            <person name="Korhonen P.K."/>
            <person name="Edoardo P."/>
            <person name="Giuseppe L.R."/>
            <person name="Gasser R.B."/>
        </authorList>
    </citation>
    <scope>NUCLEOTIDE SEQUENCE [LARGE SCALE GENOMIC DNA]</scope>
    <source>
        <strain evidence="1">ISS141</strain>
    </source>
</reference>
<dbReference type="Proteomes" id="UP000054815">
    <property type="component" value="Unassembled WGS sequence"/>
</dbReference>
<evidence type="ECO:0000313" key="2">
    <source>
        <dbReference type="Proteomes" id="UP000054815"/>
    </source>
</evidence>
<gene>
    <name evidence="1" type="ORF">T4E_1538</name>
</gene>
<evidence type="ECO:0000313" key="1">
    <source>
        <dbReference type="EMBL" id="KRX82060.1"/>
    </source>
</evidence>
<dbReference type="AlphaFoldDB" id="A0A0V0X1Z4"/>
<accession>A0A0V0X1Z4</accession>
<sequence length="48" mass="5430">MLPKRSAAIKDEKVSPQSTFPYVYVKTMDHQWVATNTLRTTGLFDSAV</sequence>
<proteinExistence type="predicted"/>
<comment type="caution">
    <text evidence="1">The sequence shown here is derived from an EMBL/GenBank/DDBJ whole genome shotgun (WGS) entry which is preliminary data.</text>
</comment>
<name>A0A0V0X1Z4_TRIPS</name>
<dbReference type="EMBL" id="JYDU01000766">
    <property type="protein sequence ID" value="KRX82060.1"/>
    <property type="molecule type" value="Genomic_DNA"/>
</dbReference>
<organism evidence="1 2">
    <name type="scientific">Trichinella pseudospiralis</name>
    <name type="common">Parasitic roundworm</name>
    <dbReference type="NCBI Taxonomy" id="6337"/>
    <lineage>
        <taxon>Eukaryota</taxon>
        <taxon>Metazoa</taxon>
        <taxon>Ecdysozoa</taxon>
        <taxon>Nematoda</taxon>
        <taxon>Enoplea</taxon>
        <taxon>Dorylaimia</taxon>
        <taxon>Trichinellida</taxon>
        <taxon>Trichinellidae</taxon>
        <taxon>Trichinella</taxon>
    </lineage>
</organism>